<dbReference type="EMBL" id="PYGD01000010">
    <property type="protein sequence ID" value="PSK89723.1"/>
    <property type="molecule type" value="Genomic_DNA"/>
</dbReference>
<dbReference type="Proteomes" id="UP000240572">
    <property type="component" value="Unassembled WGS sequence"/>
</dbReference>
<name>A0A2P8CXL9_9BACT</name>
<proteinExistence type="predicted"/>
<gene>
    <name evidence="1" type="ORF">B0I18_11022</name>
</gene>
<dbReference type="AlphaFoldDB" id="A0A2P8CXL9"/>
<protein>
    <submittedName>
        <fullName evidence="1">Uncharacterized protein</fullName>
    </submittedName>
</protein>
<sequence length="49" mass="5763">MYSLLSIKKIDHDIQGRRQHNDMPAGKERRPGENRLAGLVYEFHKIKQS</sequence>
<accession>A0A2P8CXL9</accession>
<evidence type="ECO:0000313" key="2">
    <source>
        <dbReference type="Proteomes" id="UP000240572"/>
    </source>
</evidence>
<organism evidence="1 2">
    <name type="scientific">Taibaiella chishuiensis</name>
    <dbReference type="NCBI Taxonomy" id="1434707"/>
    <lineage>
        <taxon>Bacteria</taxon>
        <taxon>Pseudomonadati</taxon>
        <taxon>Bacteroidota</taxon>
        <taxon>Chitinophagia</taxon>
        <taxon>Chitinophagales</taxon>
        <taxon>Chitinophagaceae</taxon>
        <taxon>Taibaiella</taxon>
    </lineage>
</organism>
<evidence type="ECO:0000313" key="1">
    <source>
        <dbReference type="EMBL" id="PSK89723.1"/>
    </source>
</evidence>
<reference evidence="1 2" key="1">
    <citation type="submission" date="2018-03" db="EMBL/GenBank/DDBJ databases">
        <title>Genomic Encyclopedia of Type Strains, Phase III (KMG-III): the genomes of soil and plant-associated and newly described type strains.</title>
        <authorList>
            <person name="Whitman W."/>
        </authorList>
    </citation>
    <scope>NUCLEOTIDE SEQUENCE [LARGE SCALE GENOMIC DNA]</scope>
    <source>
        <strain evidence="1 2">CGMCC 1.12700</strain>
    </source>
</reference>
<comment type="caution">
    <text evidence="1">The sequence shown here is derived from an EMBL/GenBank/DDBJ whole genome shotgun (WGS) entry which is preliminary data.</text>
</comment>
<keyword evidence="2" id="KW-1185">Reference proteome</keyword>